<protein>
    <recommendedName>
        <fullName evidence="9">Bowman-Birk serine protease inhibitors family domain-containing protein</fullName>
    </recommendedName>
</protein>
<reference evidence="10 11" key="1">
    <citation type="submission" date="2023-10" db="EMBL/GenBank/DDBJ databases">
        <title>Chromosome-scale genome assembly provides insights into flower coloration mechanisms of Canna indica.</title>
        <authorList>
            <person name="Li C."/>
        </authorList>
    </citation>
    <scope>NUCLEOTIDE SEQUENCE [LARGE SCALE GENOMIC DNA]</scope>
    <source>
        <tissue evidence="10">Flower</tissue>
    </source>
</reference>
<evidence type="ECO:0000313" key="10">
    <source>
        <dbReference type="EMBL" id="WOK98599.1"/>
    </source>
</evidence>
<dbReference type="GO" id="GO:0005576">
    <property type="term" value="C:extracellular region"/>
    <property type="evidence" value="ECO:0007669"/>
    <property type="project" value="InterPro"/>
</dbReference>
<dbReference type="InterPro" id="IPR035995">
    <property type="entry name" value="Bowman-Birk_prot_inh"/>
</dbReference>
<keyword evidence="2 7" id="KW-0646">Protease inhibitor</keyword>
<evidence type="ECO:0000256" key="6">
    <source>
        <dbReference type="PIRSR" id="PIRSR600877-51"/>
    </source>
</evidence>
<dbReference type="CDD" id="cd00023">
    <property type="entry name" value="BBI"/>
    <property type="match status" value="1"/>
</dbReference>
<dbReference type="SUPFAM" id="SSF57247">
    <property type="entry name" value="Bowman-Birk inhibitor, BBI"/>
    <property type="match status" value="1"/>
</dbReference>
<organism evidence="10 11">
    <name type="scientific">Canna indica</name>
    <name type="common">Indian-shot</name>
    <dbReference type="NCBI Taxonomy" id="4628"/>
    <lineage>
        <taxon>Eukaryota</taxon>
        <taxon>Viridiplantae</taxon>
        <taxon>Streptophyta</taxon>
        <taxon>Embryophyta</taxon>
        <taxon>Tracheophyta</taxon>
        <taxon>Spermatophyta</taxon>
        <taxon>Magnoliopsida</taxon>
        <taxon>Liliopsida</taxon>
        <taxon>Zingiberales</taxon>
        <taxon>Cannaceae</taxon>
        <taxon>Canna</taxon>
    </lineage>
</organism>
<dbReference type="Pfam" id="PF00228">
    <property type="entry name" value="Bowman-Birk_leg"/>
    <property type="match status" value="2"/>
</dbReference>
<comment type="similarity">
    <text evidence="1 7">Belongs to the Bowman-Birk serine protease inhibitor family.</text>
</comment>
<feature type="disulfide bond" evidence="6">
    <location>
        <begin position="69"/>
        <end position="76"/>
    </location>
</feature>
<evidence type="ECO:0000259" key="9">
    <source>
        <dbReference type="SMART" id="SM00269"/>
    </source>
</evidence>
<feature type="disulfide bond" evidence="6">
    <location>
        <begin position="47"/>
        <end position="62"/>
    </location>
</feature>
<feature type="domain" description="Bowman-Birk serine protease inhibitors family" evidence="9">
    <location>
        <begin position="46"/>
        <end position="100"/>
    </location>
</feature>
<proteinExistence type="inferred from homology"/>
<dbReference type="PANTHER" id="PTHR33479:SF19">
    <property type="entry name" value="BOWMAN-BIRK TYPE PROTEINASE INHIBITOR C-II"/>
    <property type="match status" value="1"/>
</dbReference>
<dbReference type="EMBL" id="CP136891">
    <property type="protein sequence ID" value="WOK98599.1"/>
    <property type="molecule type" value="Genomic_DNA"/>
</dbReference>
<evidence type="ECO:0000256" key="3">
    <source>
        <dbReference type="ARBA" id="ARBA00022900"/>
    </source>
</evidence>
<feature type="disulfide bond" evidence="6">
    <location>
        <begin position="73"/>
        <end position="88"/>
    </location>
</feature>
<feature type="chain" id="PRO_5042850963" description="Bowman-Birk serine protease inhibitors family domain-containing protein" evidence="8">
    <location>
        <begin position="22"/>
        <end position="104"/>
    </location>
</feature>
<feature type="disulfide bond" evidence="6">
    <location>
        <begin position="78"/>
        <end position="86"/>
    </location>
</feature>
<keyword evidence="8" id="KW-0732">Signal</keyword>
<feature type="disulfide bond" evidence="6">
    <location>
        <begin position="52"/>
        <end position="60"/>
    </location>
</feature>
<evidence type="ECO:0000256" key="7">
    <source>
        <dbReference type="RuleBase" id="RU003856"/>
    </source>
</evidence>
<evidence type="ECO:0000313" key="11">
    <source>
        <dbReference type="Proteomes" id="UP001327560"/>
    </source>
</evidence>
<feature type="signal peptide" evidence="8">
    <location>
        <begin position="1"/>
        <end position="21"/>
    </location>
</feature>
<feature type="disulfide bond" evidence="6">
    <location>
        <begin position="46"/>
        <end position="100"/>
    </location>
</feature>
<sequence length="104" mass="11173">MKAGTALIIAALLTFVSFSAARMDASIFLPSQGRVGRPDGGKPWPCCDMCLCTRSIPPQCRCTDVTDSCYPDCQNCACTKSIPPQCHCSDVINDFCGDRCTPES</sequence>
<name>A0AAQ3JY95_9LILI</name>
<feature type="disulfide bond" evidence="6">
    <location>
        <begin position="50"/>
        <end position="96"/>
    </location>
</feature>
<evidence type="ECO:0000256" key="8">
    <source>
        <dbReference type="SAM" id="SignalP"/>
    </source>
</evidence>
<feature type="site" description="Reactive bond for trypsin" evidence="5">
    <location>
        <begin position="80"/>
        <end position="81"/>
    </location>
</feature>
<feature type="site" description="Reactive bond for trypsin" evidence="5">
    <location>
        <begin position="54"/>
        <end position="55"/>
    </location>
</feature>
<evidence type="ECO:0000256" key="4">
    <source>
        <dbReference type="ARBA" id="ARBA00023157"/>
    </source>
</evidence>
<dbReference type="SMART" id="SM00269">
    <property type="entry name" value="BowB"/>
    <property type="match status" value="1"/>
</dbReference>
<keyword evidence="4 6" id="KW-1015">Disulfide bond</keyword>
<dbReference type="Proteomes" id="UP001327560">
    <property type="component" value="Chromosome 2"/>
</dbReference>
<dbReference type="InterPro" id="IPR000877">
    <property type="entry name" value="Prot_inh_BBI"/>
</dbReference>
<keyword evidence="3 7" id="KW-0722">Serine protease inhibitor</keyword>
<dbReference type="AlphaFoldDB" id="A0AAQ3JY95"/>
<keyword evidence="11" id="KW-1185">Reference proteome</keyword>
<dbReference type="PANTHER" id="PTHR33479">
    <property type="entry name" value="BOWMAN-BIRK TYPE BRAN TRYPSIN INHIBITOR"/>
    <property type="match status" value="1"/>
</dbReference>
<accession>A0AAQ3JY95</accession>
<dbReference type="GO" id="GO:0004867">
    <property type="term" value="F:serine-type endopeptidase inhibitor activity"/>
    <property type="evidence" value="ECO:0007669"/>
    <property type="project" value="UniProtKB-KW"/>
</dbReference>
<evidence type="ECO:0000256" key="5">
    <source>
        <dbReference type="PIRSR" id="PIRSR600877-50"/>
    </source>
</evidence>
<gene>
    <name evidence="10" type="ORF">Cni_G07311</name>
</gene>
<evidence type="ECO:0000256" key="2">
    <source>
        <dbReference type="ARBA" id="ARBA00022690"/>
    </source>
</evidence>
<dbReference type="Gene3D" id="2.10.69.10">
    <property type="entry name" value="Cysteine Protease (Bromelain) Inhibitor, subunit H"/>
    <property type="match status" value="1"/>
</dbReference>
<evidence type="ECO:0000256" key="1">
    <source>
        <dbReference type="ARBA" id="ARBA00008506"/>
    </source>
</evidence>